<feature type="transmembrane region" description="Helical" evidence="2">
    <location>
        <begin position="68"/>
        <end position="93"/>
    </location>
</feature>
<dbReference type="EMBL" id="CADEPI010000025">
    <property type="protein sequence ID" value="CAB3366391.1"/>
    <property type="molecule type" value="Genomic_DNA"/>
</dbReference>
<dbReference type="OrthoDB" id="6360372at2759"/>
<dbReference type="Proteomes" id="UP000494165">
    <property type="component" value="Unassembled WGS sequence"/>
</dbReference>
<evidence type="ECO:0000313" key="3">
    <source>
        <dbReference type="EMBL" id="CAB3366391.1"/>
    </source>
</evidence>
<gene>
    <name evidence="3" type="ORF">CLODIP_2_CD00086</name>
</gene>
<feature type="transmembrane region" description="Helical" evidence="2">
    <location>
        <begin position="113"/>
        <end position="133"/>
    </location>
</feature>
<feature type="compositionally biased region" description="Polar residues" evidence="1">
    <location>
        <begin position="179"/>
        <end position="188"/>
    </location>
</feature>
<feature type="region of interest" description="Disordered" evidence="1">
    <location>
        <begin position="152"/>
        <end position="225"/>
    </location>
</feature>
<feature type="region of interest" description="Disordered" evidence="1">
    <location>
        <begin position="264"/>
        <end position="299"/>
    </location>
</feature>
<organism evidence="3 4">
    <name type="scientific">Cloeon dipterum</name>
    <dbReference type="NCBI Taxonomy" id="197152"/>
    <lineage>
        <taxon>Eukaryota</taxon>
        <taxon>Metazoa</taxon>
        <taxon>Ecdysozoa</taxon>
        <taxon>Arthropoda</taxon>
        <taxon>Hexapoda</taxon>
        <taxon>Insecta</taxon>
        <taxon>Pterygota</taxon>
        <taxon>Palaeoptera</taxon>
        <taxon>Ephemeroptera</taxon>
        <taxon>Pisciforma</taxon>
        <taxon>Baetidae</taxon>
        <taxon>Cloeon</taxon>
    </lineage>
</organism>
<sequence>MHTVGLHSALAIKRQRKRREEQKRARERRYSTDSHGHSTLSPRNSIVSLDTAGRHKPRKHPTMMDTKVVTSVGMMHIGVVFLVFGGFLIVSGILPTTDDDANVKGKTLWNELLFSGLFCLIVGIFLIILNHFVSKQADDDLNSYVTNQLNRSKSGHRLVRDAETGNMSTPRRQTREESASSLQHSQEGNMEDADQVEPAPVHGAHHSHPHKSPLNSPPPCINGEPPLEKIIEEDCSEYSIASSRPQRFFTEKGEEETRMAMDAFNDKASTNSTTGSISPTTPSETRELLTSRSMKMYRM</sequence>
<feature type="region of interest" description="Disordered" evidence="1">
    <location>
        <begin position="1"/>
        <end position="61"/>
    </location>
</feature>
<accession>A0A8S1CFZ7</accession>
<keyword evidence="2" id="KW-1133">Transmembrane helix</keyword>
<keyword evidence="2" id="KW-0812">Transmembrane</keyword>
<keyword evidence="4" id="KW-1185">Reference proteome</keyword>
<feature type="compositionally biased region" description="Basic and acidic residues" evidence="1">
    <location>
        <begin position="18"/>
        <end position="36"/>
    </location>
</feature>
<evidence type="ECO:0000313" key="4">
    <source>
        <dbReference type="Proteomes" id="UP000494165"/>
    </source>
</evidence>
<feature type="compositionally biased region" description="Polar residues" evidence="1">
    <location>
        <begin position="37"/>
        <end position="48"/>
    </location>
</feature>
<proteinExistence type="predicted"/>
<evidence type="ECO:0000256" key="1">
    <source>
        <dbReference type="SAM" id="MobiDB-lite"/>
    </source>
</evidence>
<feature type="compositionally biased region" description="Low complexity" evidence="1">
    <location>
        <begin position="269"/>
        <end position="283"/>
    </location>
</feature>
<evidence type="ECO:0000256" key="2">
    <source>
        <dbReference type="SAM" id="Phobius"/>
    </source>
</evidence>
<dbReference type="AlphaFoldDB" id="A0A8S1CFZ7"/>
<comment type="caution">
    <text evidence="3">The sequence shown here is derived from an EMBL/GenBank/DDBJ whole genome shotgun (WGS) entry which is preliminary data.</text>
</comment>
<name>A0A8S1CFZ7_9INSE</name>
<protein>
    <submittedName>
        <fullName evidence="3">Uncharacterized protein</fullName>
    </submittedName>
</protein>
<keyword evidence="2" id="KW-0472">Membrane</keyword>
<reference evidence="3 4" key="1">
    <citation type="submission" date="2020-04" db="EMBL/GenBank/DDBJ databases">
        <authorList>
            <person name="Alioto T."/>
            <person name="Alioto T."/>
            <person name="Gomez Garrido J."/>
        </authorList>
    </citation>
    <scope>NUCLEOTIDE SEQUENCE [LARGE SCALE GENOMIC DNA]</scope>
</reference>